<evidence type="ECO:0000259" key="3">
    <source>
        <dbReference type="SMART" id="SM00554"/>
    </source>
</evidence>
<keyword evidence="5" id="KW-1185">Reference proteome</keyword>
<evidence type="ECO:0000313" key="4">
    <source>
        <dbReference type="EMBL" id="CAK9153077.1"/>
    </source>
</evidence>
<dbReference type="Gene3D" id="2.30.180.10">
    <property type="entry name" value="FAS1 domain"/>
    <property type="match status" value="2"/>
</dbReference>
<dbReference type="InterPro" id="IPR036378">
    <property type="entry name" value="FAS1_dom_sf"/>
</dbReference>
<reference evidence="4 5" key="1">
    <citation type="submission" date="2024-02" db="EMBL/GenBank/DDBJ databases">
        <authorList>
            <person name="Vignale AGUSTIN F."/>
            <person name="Sosa J E."/>
            <person name="Modenutti C."/>
        </authorList>
    </citation>
    <scope>NUCLEOTIDE SEQUENCE [LARGE SCALE GENOMIC DNA]</scope>
</reference>
<evidence type="ECO:0000313" key="5">
    <source>
        <dbReference type="Proteomes" id="UP001642360"/>
    </source>
</evidence>
<dbReference type="AlphaFoldDB" id="A0ABC8S893"/>
<organism evidence="4 5">
    <name type="scientific">Ilex paraguariensis</name>
    <name type="common">yerba mate</name>
    <dbReference type="NCBI Taxonomy" id="185542"/>
    <lineage>
        <taxon>Eukaryota</taxon>
        <taxon>Viridiplantae</taxon>
        <taxon>Streptophyta</taxon>
        <taxon>Embryophyta</taxon>
        <taxon>Tracheophyta</taxon>
        <taxon>Spermatophyta</taxon>
        <taxon>Magnoliopsida</taxon>
        <taxon>eudicotyledons</taxon>
        <taxon>Gunneridae</taxon>
        <taxon>Pentapetalae</taxon>
        <taxon>asterids</taxon>
        <taxon>campanulids</taxon>
        <taxon>Aquifoliales</taxon>
        <taxon>Aquifoliaceae</taxon>
        <taxon>Ilex</taxon>
    </lineage>
</organism>
<feature type="transmembrane region" description="Helical" evidence="2">
    <location>
        <begin position="12"/>
        <end position="31"/>
    </location>
</feature>
<keyword evidence="2" id="KW-0812">Transmembrane</keyword>
<dbReference type="PANTHER" id="PTHR33985">
    <property type="entry name" value="OS02G0491300 PROTEIN-RELATED"/>
    <property type="match status" value="1"/>
</dbReference>
<name>A0ABC8S893_9AQUA</name>
<comment type="similarity">
    <text evidence="1">Belongs to the fasciclin-like AGP family.</text>
</comment>
<keyword evidence="2" id="KW-0472">Membrane</keyword>
<comment type="caution">
    <text evidence="4">The sequence shown here is derived from an EMBL/GenBank/DDBJ whole genome shotgun (WGS) entry which is preliminary data.</text>
</comment>
<dbReference type="InterPro" id="IPR052806">
    <property type="entry name" value="Fasciclin-like_AGP"/>
</dbReference>
<evidence type="ECO:0000256" key="1">
    <source>
        <dbReference type="ARBA" id="ARBA00007843"/>
    </source>
</evidence>
<dbReference type="SMART" id="SM00554">
    <property type="entry name" value="FAS1"/>
    <property type="match status" value="2"/>
</dbReference>
<feature type="domain" description="FAS1" evidence="3">
    <location>
        <begin position="82"/>
        <end position="179"/>
    </location>
</feature>
<evidence type="ECO:0000256" key="2">
    <source>
        <dbReference type="SAM" id="Phobius"/>
    </source>
</evidence>
<sequence length="354" mass="39188">MAKSCSHWWHAPFYFAMSVTLAVIAITTPIHSSLKNSIPPNNSIKHSLSINATQALRTHGFNVFATLLQFSPELFLSSSESTIFGIQDSAISNLSLPPWAMKQLLQYHTSPSKLPIQELFKKPLGTCLPTLLQHKNTAITTTNVNQRSIEINNVLISHPDVFLEGPISIHGVLGPFFSLDLPGIVQDWDIIESPICDTNNRVVSNMSEPKNRIEWPRIVQVLSSNGFVSFAIGLHSVLDGILKDHANLSSVTIFAPPNLMFVASPSPFLDRIARFHIVPLKFSYIELASLPEKSSLKTLIPDKDLWITSRVKFSQNLAIHGVEITAPEISSSEKFIIHGISRAFNVEELPSALK</sequence>
<feature type="domain" description="FAS1" evidence="3">
    <location>
        <begin position="252"/>
        <end position="347"/>
    </location>
</feature>
<dbReference type="InterPro" id="IPR000782">
    <property type="entry name" value="FAS1_domain"/>
</dbReference>
<protein>
    <recommendedName>
        <fullName evidence="3">FAS1 domain-containing protein</fullName>
    </recommendedName>
</protein>
<dbReference type="PANTHER" id="PTHR33985:SF19">
    <property type="entry name" value="FASCICLIN-LIKE ARABINOGALACTAN PROTEIN 21"/>
    <property type="match status" value="1"/>
</dbReference>
<dbReference type="EMBL" id="CAUOFW020002344">
    <property type="protein sequence ID" value="CAK9153077.1"/>
    <property type="molecule type" value="Genomic_DNA"/>
</dbReference>
<gene>
    <name evidence="4" type="ORF">ILEXP_LOCUS21326</name>
</gene>
<dbReference type="Proteomes" id="UP001642360">
    <property type="component" value="Unassembled WGS sequence"/>
</dbReference>
<dbReference type="SUPFAM" id="SSF82153">
    <property type="entry name" value="FAS1 domain"/>
    <property type="match status" value="2"/>
</dbReference>
<keyword evidence="2" id="KW-1133">Transmembrane helix</keyword>
<accession>A0ABC8S893</accession>
<proteinExistence type="inferred from homology"/>